<sequence length="757" mass="85377">MAQAKVTDFYAHRRSLRKIETRTMKRRKLSSSSDSLLKEVPSKRSKPEHHVQAIFQDIEDNCTSSAINIGKSISFHDFTQALNSRSKTISQTKSRVASGRKDDPKPRGRKKQETKGKVGMVGKPQAISSSTLEQYLAKKQVNDVDVGSGKADEIKKNRETCLTPLEKTPTKRGHDQTRVPVRRKKAKEIFSEESGYSSQSSVSDNQPNERSKRMAKRCLGSQFQNGQSLEAIGTTQSSISGQDASENGRVVTPNLQKVKVKPAPTKERKERVVDSALNKSPLKDRIRQTLANQVTEKPEGGKGHKIGTRKLSPEEVKAKLAKCGKLEELQAVLGRVKRSTQVKRDEVKNPERKSEELPAYKKYRHLAVAAPPSLLLPLKYKTLEEMFQSTDTVVSMLHNRSEGCSFSKLKAGVQELCRKTFQPKNLGQIKTVYPASYRLYQQKSFQPISKRGKDKNGGYELMVEADLNEFSKNSVSNPGNISSNSTMKDIHSQSSFLSKFTPSALITRRTIFHSNLVEIVKEQHKEFLQKQNPPLAVPDDKITRWHPKFPLENVTDIDPSPLPQPPNYQTYSTAKDVLNKARDLMNPKVAKALELIANKNEEKQSEPASKPRPEKPADESKTKKVPSGISSDLLERIRAKEARNLQAAMMRSEVDEERIGMLERLPELCLIVRGLFLAEKKAALTVDVVIQKVGDSCKTTLSQGQLEKHLELMKEILPDWMTSIKIRKETYLKINKKKELKELTNQITKVLKEEKRK</sequence>
<comment type="caution">
    <text evidence="5">The sequence shown here is derived from an EMBL/GenBank/DDBJ whole genome shotgun (WGS) entry which is preliminary data.</text>
</comment>
<dbReference type="PANTHER" id="PTHR28637">
    <property type="entry name" value="DNA REPLICATION FACTOR CDT1"/>
    <property type="match status" value="1"/>
</dbReference>
<dbReference type="InterPro" id="IPR014939">
    <property type="entry name" value="CDT1_Gemini-bd-like"/>
</dbReference>
<accession>A0A2G8KXS6</accession>
<dbReference type="GO" id="GO:0003677">
    <property type="term" value="F:DNA binding"/>
    <property type="evidence" value="ECO:0007669"/>
    <property type="project" value="InterPro"/>
</dbReference>
<reference evidence="5 6" key="1">
    <citation type="journal article" date="2017" name="PLoS Biol.">
        <title>The sea cucumber genome provides insights into morphological evolution and visceral regeneration.</title>
        <authorList>
            <person name="Zhang X."/>
            <person name="Sun L."/>
            <person name="Yuan J."/>
            <person name="Sun Y."/>
            <person name="Gao Y."/>
            <person name="Zhang L."/>
            <person name="Li S."/>
            <person name="Dai H."/>
            <person name="Hamel J.F."/>
            <person name="Liu C."/>
            <person name="Yu Y."/>
            <person name="Liu S."/>
            <person name="Lin W."/>
            <person name="Guo K."/>
            <person name="Jin S."/>
            <person name="Xu P."/>
            <person name="Storey K.B."/>
            <person name="Huan P."/>
            <person name="Zhang T."/>
            <person name="Zhou Y."/>
            <person name="Zhang J."/>
            <person name="Lin C."/>
            <person name="Li X."/>
            <person name="Xing L."/>
            <person name="Huo D."/>
            <person name="Sun M."/>
            <person name="Wang L."/>
            <person name="Mercier A."/>
            <person name="Li F."/>
            <person name="Yang H."/>
            <person name="Xiang J."/>
        </authorList>
    </citation>
    <scope>NUCLEOTIDE SEQUENCE [LARGE SCALE GENOMIC DNA]</scope>
    <source>
        <strain evidence="5">Shaxun</strain>
        <tissue evidence="5">Muscle</tissue>
    </source>
</reference>
<dbReference type="GO" id="GO:0000076">
    <property type="term" value="P:DNA replication checkpoint signaling"/>
    <property type="evidence" value="ECO:0007669"/>
    <property type="project" value="TreeGrafter"/>
</dbReference>
<dbReference type="OrthoDB" id="341730at2759"/>
<feature type="compositionally biased region" description="Basic and acidic residues" evidence="3">
    <location>
        <begin position="599"/>
        <end position="622"/>
    </location>
</feature>
<comment type="similarity">
    <text evidence="1">Belongs to the Cdt1 family.</text>
</comment>
<feature type="region of interest" description="Disordered" evidence="3">
    <location>
        <begin position="85"/>
        <end position="121"/>
    </location>
</feature>
<name>A0A2G8KXS6_STIJA</name>
<feature type="region of interest" description="Disordered" evidence="3">
    <location>
        <begin position="186"/>
        <end position="222"/>
    </location>
</feature>
<evidence type="ECO:0000259" key="4">
    <source>
        <dbReference type="SMART" id="SM01075"/>
    </source>
</evidence>
<feature type="compositionally biased region" description="Basic and acidic residues" evidence="3">
    <location>
        <begin position="99"/>
        <end position="116"/>
    </location>
</feature>
<dbReference type="Proteomes" id="UP000230750">
    <property type="component" value="Unassembled WGS sequence"/>
</dbReference>
<evidence type="ECO:0000313" key="6">
    <source>
        <dbReference type="Proteomes" id="UP000230750"/>
    </source>
</evidence>
<dbReference type="GO" id="GO:0005634">
    <property type="term" value="C:nucleus"/>
    <property type="evidence" value="ECO:0007669"/>
    <property type="project" value="TreeGrafter"/>
</dbReference>
<dbReference type="CDD" id="cd08674">
    <property type="entry name" value="Cdt1_m"/>
    <property type="match status" value="1"/>
</dbReference>
<dbReference type="InterPro" id="IPR036390">
    <property type="entry name" value="WH_DNA-bd_sf"/>
</dbReference>
<gene>
    <name evidence="5" type="ORF">BSL78_10339</name>
</gene>
<dbReference type="SMART" id="SM01075">
    <property type="entry name" value="CDT1"/>
    <property type="match status" value="1"/>
</dbReference>
<keyword evidence="6" id="KW-1185">Reference proteome</keyword>
<feature type="compositionally biased region" description="Polar residues" evidence="3">
    <location>
        <begin position="85"/>
        <end position="95"/>
    </location>
</feature>
<evidence type="ECO:0000256" key="2">
    <source>
        <dbReference type="ARBA" id="ARBA00023306"/>
    </source>
</evidence>
<dbReference type="Pfam" id="PF08839">
    <property type="entry name" value="CDT1"/>
    <property type="match status" value="1"/>
</dbReference>
<evidence type="ECO:0000256" key="3">
    <source>
        <dbReference type="SAM" id="MobiDB-lite"/>
    </source>
</evidence>
<dbReference type="GO" id="GO:0030174">
    <property type="term" value="P:regulation of DNA-templated DNA replication initiation"/>
    <property type="evidence" value="ECO:0007669"/>
    <property type="project" value="InterPro"/>
</dbReference>
<keyword evidence="2" id="KW-0131">Cell cycle</keyword>
<dbReference type="CDD" id="cd08767">
    <property type="entry name" value="Cdt1_c"/>
    <property type="match status" value="1"/>
</dbReference>
<organism evidence="5 6">
    <name type="scientific">Stichopus japonicus</name>
    <name type="common">Sea cucumber</name>
    <dbReference type="NCBI Taxonomy" id="307972"/>
    <lineage>
        <taxon>Eukaryota</taxon>
        <taxon>Metazoa</taxon>
        <taxon>Echinodermata</taxon>
        <taxon>Eleutherozoa</taxon>
        <taxon>Echinozoa</taxon>
        <taxon>Holothuroidea</taxon>
        <taxon>Aspidochirotacea</taxon>
        <taxon>Aspidochirotida</taxon>
        <taxon>Stichopodidae</taxon>
        <taxon>Apostichopus</taxon>
    </lineage>
</organism>
<evidence type="ECO:0000313" key="5">
    <source>
        <dbReference type="EMBL" id="PIK52765.1"/>
    </source>
</evidence>
<protein>
    <submittedName>
        <fullName evidence="5">Putative DNA replication factor Cdt1</fullName>
    </submittedName>
</protein>
<dbReference type="EMBL" id="MRZV01000314">
    <property type="protein sequence ID" value="PIK52765.1"/>
    <property type="molecule type" value="Genomic_DNA"/>
</dbReference>
<dbReference type="GO" id="GO:0070182">
    <property type="term" value="F:DNA polymerase binding"/>
    <property type="evidence" value="ECO:0007669"/>
    <property type="project" value="TreeGrafter"/>
</dbReference>
<dbReference type="GO" id="GO:0071163">
    <property type="term" value="P:DNA replication preinitiation complex assembly"/>
    <property type="evidence" value="ECO:0007669"/>
    <property type="project" value="InterPro"/>
</dbReference>
<evidence type="ECO:0000256" key="1">
    <source>
        <dbReference type="ARBA" id="ARBA00008356"/>
    </source>
</evidence>
<feature type="compositionally biased region" description="Low complexity" evidence="3">
    <location>
        <begin position="192"/>
        <end position="203"/>
    </location>
</feature>
<proteinExistence type="inferred from homology"/>
<dbReference type="GO" id="GO:0000278">
    <property type="term" value="P:mitotic cell cycle"/>
    <property type="evidence" value="ECO:0007669"/>
    <property type="project" value="TreeGrafter"/>
</dbReference>
<dbReference type="InterPro" id="IPR038090">
    <property type="entry name" value="Cdt1_C_WH_dom_sf"/>
</dbReference>
<dbReference type="PANTHER" id="PTHR28637:SF1">
    <property type="entry name" value="DNA REPLICATION FACTOR CDT1"/>
    <property type="match status" value="1"/>
</dbReference>
<dbReference type="AlphaFoldDB" id="A0A2G8KXS6"/>
<feature type="region of interest" description="Disordered" evidence="3">
    <location>
        <begin position="24"/>
        <end position="49"/>
    </location>
</feature>
<dbReference type="SUPFAM" id="SSF46785">
    <property type="entry name" value="Winged helix' DNA-binding domain"/>
    <property type="match status" value="1"/>
</dbReference>
<dbReference type="InterPro" id="IPR045173">
    <property type="entry name" value="Cdt1"/>
</dbReference>
<dbReference type="STRING" id="307972.A0A2G8KXS6"/>
<dbReference type="Gene3D" id="1.10.10.1420">
    <property type="entry name" value="DNA replication factor Cdt1, C-terminal WH domain"/>
    <property type="match status" value="1"/>
</dbReference>
<dbReference type="Pfam" id="PF16679">
    <property type="entry name" value="CDT1_C"/>
    <property type="match status" value="1"/>
</dbReference>
<feature type="region of interest" description="Disordered" evidence="3">
    <location>
        <begin position="598"/>
        <end position="629"/>
    </location>
</feature>
<feature type="domain" description="CDT1 Geminin-binding" evidence="4">
    <location>
        <begin position="376"/>
        <end position="564"/>
    </location>
</feature>
<dbReference type="SMR" id="A0A2G8KXS6"/>
<dbReference type="InterPro" id="IPR032054">
    <property type="entry name" value="Cdt1_C"/>
</dbReference>